<dbReference type="CDD" id="cd07199">
    <property type="entry name" value="Pat17_PNPLA8_PNPLA9_like"/>
    <property type="match status" value="1"/>
</dbReference>
<dbReference type="Proteomes" id="UP001287356">
    <property type="component" value="Unassembled WGS sequence"/>
</dbReference>
<dbReference type="GO" id="GO:0016020">
    <property type="term" value="C:membrane"/>
    <property type="evidence" value="ECO:0007669"/>
    <property type="project" value="TreeGrafter"/>
</dbReference>
<dbReference type="Gene3D" id="3.40.50.300">
    <property type="entry name" value="P-loop containing nucleotide triphosphate hydrolases"/>
    <property type="match status" value="1"/>
</dbReference>
<feature type="short sequence motif" description="GXGXXG" evidence="4">
    <location>
        <begin position="814"/>
        <end position="819"/>
    </location>
</feature>
<keyword evidence="7" id="KW-1185">Reference proteome</keyword>
<evidence type="ECO:0000256" key="4">
    <source>
        <dbReference type="PROSITE-ProRule" id="PRU01161"/>
    </source>
</evidence>
<comment type="caution">
    <text evidence="6">The sequence shown here is derived from an EMBL/GenBank/DDBJ whole genome shotgun (WGS) entry which is preliminary data.</text>
</comment>
<keyword evidence="1 4" id="KW-0378">Hydrolase</keyword>
<dbReference type="Pfam" id="PF01734">
    <property type="entry name" value="Patatin"/>
    <property type="match status" value="1"/>
</dbReference>
<dbReference type="Gene3D" id="3.40.1090.10">
    <property type="entry name" value="Cytosolic phospholipase A2 catalytic domain"/>
    <property type="match status" value="1"/>
</dbReference>
<dbReference type="InterPro" id="IPR016035">
    <property type="entry name" value="Acyl_Trfase/lysoPLipase"/>
</dbReference>
<dbReference type="PANTHER" id="PTHR24185">
    <property type="entry name" value="CALCIUM-INDEPENDENT PHOSPHOLIPASE A2-GAMMA"/>
    <property type="match status" value="1"/>
</dbReference>
<dbReference type="PROSITE" id="PS51635">
    <property type="entry name" value="PNPLA"/>
    <property type="match status" value="1"/>
</dbReference>
<dbReference type="GO" id="GO:0016042">
    <property type="term" value="P:lipid catabolic process"/>
    <property type="evidence" value="ECO:0007669"/>
    <property type="project" value="UniProtKB-UniRule"/>
</dbReference>
<keyword evidence="3 4" id="KW-0443">Lipid metabolism</keyword>
<feature type="active site" description="Proton acceptor" evidence="4">
    <location>
        <position position="1024"/>
    </location>
</feature>
<evidence type="ECO:0000313" key="7">
    <source>
        <dbReference type="Proteomes" id="UP001287356"/>
    </source>
</evidence>
<evidence type="ECO:0000256" key="3">
    <source>
        <dbReference type="ARBA" id="ARBA00023098"/>
    </source>
</evidence>
<feature type="active site" description="Nucleophile" evidence="4">
    <location>
        <position position="850"/>
    </location>
</feature>
<feature type="short sequence motif" description="GXSXG" evidence="4">
    <location>
        <begin position="848"/>
        <end position="852"/>
    </location>
</feature>
<evidence type="ECO:0000256" key="1">
    <source>
        <dbReference type="ARBA" id="ARBA00022801"/>
    </source>
</evidence>
<evidence type="ECO:0000259" key="5">
    <source>
        <dbReference type="PROSITE" id="PS51635"/>
    </source>
</evidence>
<reference evidence="6" key="1">
    <citation type="journal article" date="2023" name="Mol. Phylogenet. Evol.">
        <title>Genome-scale phylogeny and comparative genomics of the fungal order Sordariales.</title>
        <authorList>
            <person name="Hensen N."/>
            <person name="Bonometti L."/>
            <person name="Westerberg I."/>
            <person name="Brannstrom I.O."/>
            <person name="Guillou S."/>
            <person name="Cros-Aarteil S."/>
            <person name="Calhoun S."/>
            <person name="Haridas S."/>
            <person name="Kuo A."/>
            <person name="Mondo S."/>
            <person name="Pangilinan J."/>
            <person name="Riley R."/>
            <person name="LaButti K."/>
            <person name="Andreopoulos B."/>
            <person name="Lipzen A."/>
            <person name="Chen C."/>
            <person name="Yan M."/>
            <person name="Daum C."/>
            <person name="Ng V."/>
            <person name="Clum A."/>
            <person name="Steindorff A."/>
            <person name="Ohm R.A."/>
            <person name="Martin F."/>
            <person name="Silar P."/>
            <person name="Natvig D.O."/>
            <person name="Lalanne C."/>
            <person name="Gautier V."/>
            <person name="Ament-Velasquez S.L."/>
            <person name="Kruys A."/>
            <person name="Hutchinson M.I."/>
            <person name="Powell A.J."/>
            <person name="Barry K."/>
            <person name="Miller A.N."/>
            <person name="Grigoriev I.V."/>
            <person name="Debuchy R."/>
            <person name="Gladieux P."/>
            <person name="Hiltunen Thoren M."/>
            <person name="Johannesson H."/>
        </authorList>
    </citation>
    <scope>NUCLEOTIDE SEQUENCE</scope>
    <source>
        <strain evidence="6">CBS 958.72</strain>
    </source>
</reference>
<dbReference type="GO" id="GO:0046486">
    <property type="term" value="P:glycerolipid metabolic process"/>
    <property type="evidence" value="ECO:0007669"/>
    <property type="project" value="UniProtKB-ARBA"/>
</dbReference>
<sequence length="1293" mass="146032">MASRSQILSLGSGASRDDLADALEKIVISTGRDSGGNDSLMLADELEWDHDPDEQAEEVSWPAPGSNLVRDLAEELKIHYACRICEQRGSPSQFVFCRGCGPARRSKWPAHHSCLAQSGDHCPGADDGYDDDPDSPRCEEIDYKTVVYTTWLLDSSRVKREEVTSTHLDDLWSTWFGVPRNQPGPYPQLHIYPRLEALLSETTNKPTRQYPRVISFVGDTGSGKSTLIRAMIRMAAPRRRFDFRVPVPGVVDDEFDSTSSDVHVFADPVTISTEDPLFFVDSEGFSGSDNPVSRRVHSDASKDFLNKIGLGGVHGQTAYEQYWEHSETAMNEIDLQWGEIDFATYYPDKRGHVTPDTRSKVVKHVYPRLLYAFSDIICFVTNNTRAAHDILETLFAWAKDGHEKTLNQRVRPGLIIILNKMPPQQRDGDERSATERLLRSFEGSSRFTELRRKWHHRGKTINNAEELVLCYYDFFRVISIPTFNRDPMTTNQISVQIKGLYNEIRLLSDGIRNKRRSFNMDLDVPSLNAYVAKSATILGRDYRDSLDLHQVVGRDDGLPTSFGEHMTGVLWNMAKSRSLDDTEMVGGEAELLADIVPYLAACIVAQVRSAEPQHAQRRKEELEDETRRGLQWFRNRYWRCEAKDSFGRRCTNYLESHEKGHQFIHKARSRESYSSGNSCDDWDDDDSLEIGRYRDSYDADIFFEQLWSEMSRLMNQEDIHGRLASAARDCGVSKISGQRTCLSCLSKCPTNMLPCYPLQHGICENCIQRSSQLEPGDSIAHIRACPLGCRFTVSPWTIRIKPRFAGARILSLDGGGIRGIVELVILSEIQKTVGLGIPIQDLFDLVIGTSTGGIIALGVFEKHWTLDHAKSLFRALAKDSFTLRPRLSVPVLSAMIEPFLDHRYTNSGIEGTLRENLGEDFLFGQSKRAPPRSTSTTAIPPGDATKVGVITCVQGRNQTCLLANYSRDPRRQINKEGRKTFDYLHREDKQGDDFQIWQAARATSAAPMLFRPYRHIATDKSYIDGGVVRNNPVTLASNEAKRIWNSTKPPDIIVSVGTGIQVDADGQVVEVADEHVAHLKRLLPRGLRRKVELGLDMIRATLDCHLEWSNFKSSLNGTLNRNSHRLDVGLMSKPPNLDDVGGLFALQHESETYLSPSSKGVKYFDQQYPRANKHILAVARRLLACLFFISGRLPKDMRPGRYKKMLHCRLNPQSEGARALLALEPKFRLRETSANTRDIVKPVRHVTAAGFDRQKLSSQVMFDVSEGQYERLIEVQFPSRGPDWELWEPIGGF</sequence>
<evidence type="ECO:0000313" key="6">
    <source>
        <dbReference type="EMBL" id="KAK3379461.1"/>
    </source>
</evidence>
<dbReference type="SUPFAM" id="SSF52151">
    <property type="entry name" value="FabD/lysophospholipase-like"/>
    <property type="match status" value="1"/>
</dbReference>
<keyword evidence="2 4" id="KW-0442">Lipid degradation</keyword>
<feature type="domain" description="PNPLA" evidence="5">
    <location>
        <begin position="810"/>
        <end position="1037"/>
    </location>
</feature>
<accession>A0AAE0KMP2</accession>
<reference evidence="6" key="2">
    <citation type="submission" date="2023-06" db="EMBL/GenBank/DDBJ databases">
        <authorList>
            <consortium name="Lawrence Berkeley National Laboratory"/>
            <person name="Haridas S."/>
            <person name="Hensen N."/>
            <person name="Bonometti L."/>
            <person name="Westerberg I."/>
            <person name="Brannstrom I.O."/>
            <person name="Guillou S."/>
            <person name="Cros-Aarteil S."/>
            <person name="Calhoun S."/>
            <person name="Kuo A."/>
            <person name="Mondo S."/>
            <person name="Pangilinan J."/>
            <person name="Riley R."/>
            <person name="Labutti K."/>
            <person name="Andreopoulos B."/>
            <person name="Lipzen A."/>
            <person name="Chen C."/>
            <person name="Yanf M."/>
            <person name="Daum C."/>
            <person name="Ng V."/>
            <person name="Clum A."/>
            <person name="Steindorff A."/>
            <person name="Ohm R."/>
            <person name="Martin F."/>
            <person name="Silar P."/>
            <person name="Natvig D."/>
            <person name="Lalanne C."/>
            <person name="Gautier V."/>
            <person name="Ament-Velasquez S.L."/>
            <person name="Kruys A."/>
            <person name="Hutchinson M.I."/>
            <person name="Powell A.J."/>
            <person name="Barry K."/>
            <person name="Miller A.N."/>
            <person name="Grigoriev I.V."/>
            <person name="Debuchy R."/>
            <person name="Gladieux P."/>
            <person name="Thoren M.H."/>
            <person name="Johannesson H."/>
        </authorList>
    </citation>
    <scope>NUCLEOTIDE SEQUENCE</scope>
    <source>
        <strain evidence="6">CBS 958.72</strain>
    </source>
</reference>
<dbReference type="InterPro" id="IPR002641">
    <property type="entry name" value="PNPLA_dom"/>
</dbReference>
<dbReference type="EMBL" id="JAULSN010000002">
    <property type="protein sequence ID" value="KAK3379461.1"/>
    <property type="molecule type" value="Genomic_DNA"/>
</dbReference>
<evidence type="ECO:0000256" key="2">
    <source>
        <dbReference type="ARBA" id="ARBA00022963"/>
    </source>
</evidence>
<gene>
    <name evidence="6" type="ORF">B0T24DRAFT_611934</name>
</gene>
<proteinExistence type="predicted"/>
<name>A0AAE0KMP2_9PEZI</name>
<dbReference type="GO" id="GO:0047499">
    <property type="term" value="F:calcium-independent phospholipase A2 activity"/>
    <property type="evidence" value="ECO:0007669"/>
    <property type="project" value="TreeGrafter"/>
</dbReference>
<feature type="short sequence motif" description="DGA/G" evidence="4">
    <location>
        <begin position="1024"/>
        <end position="1026"/>
    </location>
</feature>
<dbReference type="InterPro" id="IPR027417">
    <property type="entry name" value="P-loop_NTPase"/>
</dbReference>
<dbReference type="SUPFAM" id="SSF52540">
    <property type="entry name" value="P-loop containing nucleoside triphosphate hydrolases"/>
    <property type="match status" value="1"/>
</dbReference>
<organism evidence="6 7">
    <name type="scientific">Lasiosphaeria ovina</name>
    <dbReference type="NCBI Taxonomy" id="92902"/>
    <lineage>
        <taxon>Eukaryota</taxon>
        <taxon>Fungi</taxon>
        <taxon>Dikarya</taxon>
        <taxon>Ascomycota</taxon>
        <taxon>Pezizomycotina</taxon>
        <taxon>Sordariomycetes</taxon>
        <taxon>Sordariomycetidae</taxon>
        <taxon>Sordariales</taxon>
        <taxon>Lasiosphaeriaceae</taxon>
        <taxon>Lasiosphaeria</taxon>
    </lineage>
</organism>
<dbReference type="PANTHER" id="PTHR24185:SF1">
    <property type="entry name" value="CALCIUM-INDEPENDENT PHOSPHOLIPASE A2-GAMMA"/>
    <property type="match status" value="1"/>
</dbReference>
<dbReference type="GO" id="GO:0019369">
    <property type="term" value="P:arachidonate metabolic process"/>
    <property type="evidence" value="ECO:0007669"/>
    <property type="project" value="TreeGrafter"/>
</dbReference>
<protein>
    <recommendedName>
        <fullName evidence="5">PNPLA domain-containing protein</fullName>
    </recommendedName>
</protein>